<comment type="function">
    <text evidence="1">Defense against chitin-containing fungal pathogens.</text>
</comment>
<sequence>MEIICMFNSDVELSILARSDGCPMAPDKGGRFVIKLILLTLCKDVNMKLILGQNCGCAADLCCSQWGYCGTGNDYCGRGCQSGPCFAPPSGNGGSVADIVTDAFFNGIADQAEGSCAGKGFYTRAAFLEALSSYPQFGTVGSAEDSRREIAAFFAHVTHETGHMCYIEEINGPSRDYCDESNTQYPCAPNKGYYGRGPIQLSWNFNYGPKISDAENRIHSAYFKGVVESVVTFRITFSTTFHCIRVPAVLAPSSSKSIRDVARDVTYGVITSEHLRMFCEMFFEGASSRCYKHPNDIRFHILVHGSNSENTYIETNRRVKREGADSDDSNSSHVMTQFELLNLMVPRSQIDLRKYYCPLKLIKQIVNSR</sequence>
<comment type="subcellular location">
    <subcellularLocation>
        <location evidence="2">Vacuole</location>
    </subcellularLocation>
</comment>
<dbReference type="SUPFAM" id="SSF57016">
    <property type="entry name" value="Plant lectins/antimicrobial peptides"/>
    <property type="match status" value="1"/>
</dbReference>
<dbReference type="InterPro" id="IPR000726">
    <property type="entry name" value="Glyco_hydro_19_cat"/>
</dbReference>
<comment type="caution">
    <text evidence="11">The sequence shown here is derived from an EMBL/GenBank/DDBJ whole genome shotgun (WGS) entry which is preliminary data.</text>
</comment>
<dbReference type="CDD" id="cd00325">
    <property type="entry name" value="chitinase_GH19"/>
    <property type="match status" value="1"/>
</dbReference>
<evidence type="ECO:0000256" key="5">
    <source>
        <dbReference type="ARBA" id="ARBA00022669"/>
    </source>
</evidence>
<gene>
    <name evidence="11" type="ORF">DH2020_043681</name>
</gene>
<keyword evidence="7" id="KW-0624">Polysaccharide degradation</keyword>
<dbReference type="EMBL" id="JABTTQ020002682">
    <property type="protein sequence ID" value="KAK6122572.1"/>
    <property type="molecule type" value="Genomic_DNA"/>
</dbReference>
<dbReference type="SUPFAM" id="SSF53955">
    <property type="entry name" value="Lysozyme-like"/>
    <property type="match status" value="1"/>
</dbReference>
<evidence type="ECO:0000256" key="6">
    <source>
        <dbReference type="ARBA" id="ARBA00022821"/>
    </source>
</evidence>
<keyword evidence="7" id="KW-0119">Carbohydrate metabolism</keyword>
<evidence type="ECO:0000259" key="10">
    <source>
        <dbReference type="PROSITE" id="PS50941"/>
    </source>
</evidence>
<dbReference type="PROSITE" id="PS00026">
    <property type="entry name" value="CHIT_BIND_I_1"/>
    <property type="match status" value="1"/>
</dbReference>
<comment type="similarity">
    <text evidence="3">Belongs to the glycosyl hydrolase 19 family. Chitinase class I subfamily.</text>
</comment>
<name>A0ABR0UJN0_REHGL</name>
<evidence type="ECO:0000313" key="11">
    <source>
        <dbReference type="EMBL" id="KAK6122572.1"/>
    </source>
</evidence>
<dbReference type="CDD" id="cd00035">
    <property type="entry name" value="ChtBD1"/>
    <property type="match status" value="1"/>
</dbReference>
<keyword evidence="12" id="KW-1185">Reference proteome</keyword>
<evidence type="ECO:0000256" key="1">
    <source>
        <dbReference type="ARBA" id="ARBA00003102"/>
    </source>
</evidence>
<dbReference type="Gene3D" id="3.30.20.10">
    <property type="entry name" value="Endochitinase, domain 2"/>
    <property type="match status" value="1"/>
</dbReference>
<feature type="domain" description="Chitin-binding type-1" evidence="10">
    <location>
        <begin position="52"/>
        <end position="87"/>
    </location>
</feature>
<dbReference type="InterPro" id="IPR023346">
    <property type="entry name" value="Lysozyme-like_dom_sf"/>
</dbReference>
<dbReference type="PROSITE" id="PS50941">
    <property type="entry name" value="CHIT_BIND_I_2"/>
    <property type="match status" value="1"/>
</dbReference>
<keyword evidence="5 9" id="KW-0147">Chitin-binding</keyword>
<dbReference type="Gene3D" id="1.10.530.10">
    <property type="match status" value="1"/>
</dbReference>
<evidence type="ECO:0000256" key="9">
    <source>
        <dbReference type="PROSITE-ProRule" id="PRU00261"/>
    </source>
</evidence>
<evidence type="ECO:0000313" key="12">
    <source>
        <dbReference type="Proteomes" id="UP001318860"/>
    </source>
</evidence>
<proteinExistence type="inferred from homology"/>
<feature type="disulfide bond" evidence="9">
    <location>
        <begin position="57"/>
        <end position="69"/>
    </location>
</feature>
<dbReference type="Gene3D" id="3.30.60.10">
    <property type="entry name" value="Endochitinase-like"/>
    <property type="match status" value="1"/>
</dbReference>
<evidence type="ECO:0000256" key="7">
    <source>
        <dbReference type="ARBA" id="ARBA00023024"/>
    </source>
</evidence>
<dbReference type="Pfam" id="PF00187">
    <property type="entry name" value="Chitin_bind_1"/>
    <property type="match status" value="1"/>
</dbReference>
<comment type="caution">
    <text evidence="9">Lacks conserved residue(s) required for the propagation of feature annotation.</text>
</comment>
<reference evidence="11 12" key="1">
    <citation type="journal article" date="2021" name="Comput. Struct. Biotechnol. J.">
        <title>De novo genome assembly of the potent medicinal plant Rehmannia glutinosa using nanopore technology.</title>
        <authorList>
            <person name="Ma L."/>
            <person name="Dong C."/>
            <person name="Song C."/>
            <person name="Wang X."/>
            <person name="Zheng X."/>
            <person name="Niu Y."/>
            <person name="Chen S."/>
            <person name="Feng W."/>
        </authorList>
    </citation>
    <scope>NUCLEOTIDE SEQUENCE [LARGE SCALE GENOMIC DNA]</scope>
    <source>
        <strain evidence="11">DH-2019</strain>
    </source>
</reference>
<dbReference type="InterPro" id="IPR001002">
    <property type="entry name" value="Chitin-bd_1"/>
</dbReference>
<keyword evidence="4" id="KW-0926">Vacuole</keyword>
<evidence type="ECO:0000256" key="2">
    <source>
        <dbReference type="ARBA" id="ARBA00004116"/>
    </source>
</evidence>
<dbReference type="Proteomes" id="UP001318860">
    <property type="component" value="Unassembled WGS sequence"/>
</dbReference>
<dbReference type="SMART" id="SM00270">
    <property type="entry name" value="ChtBD1"/>
    <property type="match status" value="1"/>
</dbReference>
<dbReference type="PANTHER" id="PTHR22595:SF193">
    <property type="entry name" value="ENDOCHITINASE EP3"/>
    <property type="match status" value="1"/>
</dbReference>
<dbReference type="PANTHER" id="PTHR22595">
    <property type="entry name" value="CHITINASE-RELATED"/>
    <property type="match status" value="1"/>
</dbReference>
<protein>
    <recommendedName>
        <fullName evidence="10">Chitin-binding type-1 domain-containing protein</fullName>
    </recommendedName>
</protein>
<dbReference type="InterPro" id="IPR036861">
    <property type="entry name" value="Endochitinase-like_sf"/>
</dbReference>
<evidence type="ECO:0000256" key="4">
    <source>
        <dbReference type="ARBA" id="ARBA00022554"/>
    </source>
</evidence>
<dbReference type="Pfam" id="PF00182">
    <property type="entry name" value="Glyco_hydro_19"/>
    <property type="match status" value="1"/>
</dbReference>
<evidence type="ECO:0000256" key="3">
    <source>
        <dbReference type="ARBA" id="ARBA00009373"/>
    </source>
</evidence>
<organism evidence="11 12">
    <name type="scientific">Rehmannia glutinosa</name>
    <name type="common">Chinese foxglove</name>
    <dbReference type="NCBI Taxonomy" id="99300"/>
    <lineage>
        <taxon>Eukaryota</taxon>
        <taxon>Viridiplantae</taxon>
        <taxon>Streptophyta</taxon>
        <taxon>Embryophyta</taxon>
        <taxon>Tracheophyta</taxon>
        <taxon>Spermatophyta</taxon>
        <taxon>Magnoliopsida</taxon>
        <taxon>eudicotyledons</taxon>
        <taxon>Gunneridae</taxon>
        <taxon>Pentapetalae</taxon>
        <taxon>asterids</taxon>
        <taxon>lamiids</taxon>
        <taxon>Lamiales</taxon>
        <taxon>Orobanchaceae</taxon>
        <taxon>Rehmannieae</taxon>
        <taxon>Rehmannia</taxon>
    </lineage>
</organism>
<feature type="disulfide bond" evidence="9">
    <location>
        <begin position="62"/>
        <end position="76"/>
    </location>
</feature>
<keyword evidence="7" id="KW-0146">Chitin degradation</keyword>
<keyword evidence="8 9" id="KW-1015">Disulfide bond</keyword>
<dbReference type="PROSITE" id="PS00773">
    <property type="entry name" value="CHITINASE_19_1"/>
    <property type="match status" value="1"/>
</dbReference>
<keyword evidence="6" id="KW-0611">Plant defense</keyword>
<accession>A0ABR0UJN0</accession>
<evidence type="ECO:0000256" key="8">
    <source>
        <dbReference type="ARBA" id="ARBA00023157"/>
    </source>
</evidence>
<dbReference type="InterPro" id="IPR018371">
    <property type="entry name" value="Chitin-binding_1_CS"/>
</dbReference>